<keyword evidence="2" id="KW-1185">Reference proteome</keyword>
<comment type="caution">
    <text evidence="1">The sequence shown here is derived from an EMBL/GenBank/DDBJ whole genome shotgun (WGS) entry which is preliminary data.</text>
</comment>
<proteinExistence type="predicted"/>
<organism evidence="1 2">
    <name type="scientific">Manihot esculenta</name>
    <name type="common">Cassava</name>
    <name type="synonym">Jatropha manihot</name>
    <dbReference type="NCBI Taxonomy" id="3983"/>
    <lineage>
        <taxon>Eukaryota</taxon>
        <taxon>Viridiplantae</taxon>
        <taxon>Streptophyta</taxon>
        <taxon>Embryophyta</taxon>
        <taxon>Tracheophyta</taxon>
        <taxon>Spermatophyta</taxon>
        <taxon>Magnoliopsida</taxon>
        <taxon>eudicotyledons</taxon>
        <taxon>Gunneridae</taxon>
        <taxon>Pentapetalae</taxon>
        <taxon>rosids</taxon>
        <taxon>fabids</taxon>
        <taxon>Malpighiales</taxon>
        <taxon>Euphorbiaceae</taxon>
        <taxon>Crotonoideae</taxon>
        <taxon>Manihoteae</taxon>
        <taxon>Manihot</taxon>
    </lineage>
</organism>
<name>A0ACB7I2X7_MANES</name>
<gene>
    <name evidence="1" type="ORF">MANES_02G016400v8</name>
</gene>
<dbReference type="EMBL" id="CM004388">
    <property type="protein sequence ID" value="KAG8659110.1"/>
    <property type="molecule type" value="Genomic_DNA"/>
</dbReference>
<dbReference type="Proteomes" id="UP000091857">
    <property type="component" value="Chromosome 2"/>
</dbReference>
<sequence length="673" mass="73668">MDAVELNYPVDVTAPKLMGSDGFGRDRVTVMEVDAEAAACESSHELCNSLLSGKEATSTAIFFESTPLDKIPELCRHASQLPSFPSEDVSKQHHFDGGANGPSWIPRPEEAQVQRKSGQISRSGNGCHKRPWAALLEDTVAPAAVDDMKAPFDRLASHATKCDSQEKAHSSRQKNNCSSKRGDRRNFKVSTKAKHDSFSVKASLASFISAAVWNNFYGLYGLKTDGHDITKLVDDLSLNDLLQGSYGSPSLGKDRGKKATNTTEHILHSVRKACSILQLPRSVQSHNFADADTCSNEKGPTCTSSSISIVRNGDNDDLSTTDLSSSNKDSCGKSDTPANLLNFSLDQPKDTLERLALPPPKDLESLLLDAAKPAVSSKSAPDPRPGRQTSRWPSLPPFPWSHTFSGHCRTNSDAVKLLASRSTCQGRWVKVENTFSSVGITSNCFTNLESLTYDETLVPSSGPKLAVLENNFASSTSVPRCEWGSSIVADSITSHTHLGNTCMKESGVNLKNEGKVEHCPKVLAAAQTLYEIAKCTSRLNKDGMTKWPKKPSQKVMKARKTKSNEKHEFFASSSLIRNVDQTSTLKRPKLLASENKKDVTHVNGVRKGAINWSTPKSSRSSPNKSVRESSAYIAKQSCMMPPPAKVLNRTCNGQQKVRKLMRMDWNRERDRQD</sequence>
<evidence type="ECO:0000313" key="2">
    <source>
        <dbReference type="Proteomes" id="UP000091857"/>
    </source>
</evidence>
<reference evidence="2" key="1">
    <citation type="journal article" date="2016" name="Nat. Biotechnol.">
        <title>Sequencing wild and cultivated cassava and related species reveals extensive interspecific hybridization and genetic diversity.</title>
        <authorList>
            <person name="Bredeson J.V."/>
            <person name="Lyons J.B."/>
            <person name="Prochnik S.E."/>
            <person name="Wu G.A."/>
            <person name="Ha C.M."/>
            <person name="Edsinger-Gonzales E."/>
            <person name="Grimwood J."/>
            <person name="Schmutz J."/>
            <person name="Rabbi I.Y."/>
            <person name="Egesi C."/>
            <person name="Nauluvula P."/>
            <person name="Lebot V."/>
            <person name="Ndunguru J."/>
            <person name="Mkamilo G."/>
            <person name="Bart R.S."/>
            <person name="Setter T.L."/>
            <person name="Gleadow R.M."/>
            <person name="Kulakow P."/>
            <person name="Ferguson M.E."/>
            <person name="Rounsley S."/>
            <person name="Rokhsar D.S."/>
        </authorList>
    </citation>
    <scope>NUCLEOTIDE SEQUENCE [LARGE SCALE GENOMIC DNA]</scope>
    <source>
        <strain evidence="2">cv. AM560-2</strain>
    </source>
</reference>
<protein>
    <submittedName>
        <fullName evidence="1">Uncharacterized protein</fullName>
    </submittedName>
</protein>
<accession>A0ACB7I2X7</accession>
<evidence type="ECO:0000313" key="1">
    <source>
        <dbReference type="EMBL" id="KAG8659110.1"/>
    </source>
</evidence>